<feature type="transmembrane region" description="Helical" evidence="7">
    <location>
        <begin position="51"/>
        <end position="73"/>
    </location>
</feature>
<evidence type="ECO:0000256" key="2">
    <source>
        <dbReference type="ARBA" id="ARBA00022448"/>
    </source>
</evidence>
<dbReference type="PANTHER" id="PTHR45649">
    <property type="entry name" value="AMINO-ACID PERMEASE BAT1"/>
    <property type="match status" value="1"/>
</dbReference>
<evidence type="ECO:0000256" key="3">
    <source>
        <dbReference type="ARBA" id="ARBA00022692"/>
    </source>
</evidence>
<dbReference type="PANTHER" id="PTHR45649:SF6">
    <property type="entry name" value="GABA-SPECIFIC PERMEASE"/>
    <property type="match status" value="1"/>
</dbReference>
<dbReference type="VEuPathDB" id="FungiDB:BON22_5437"/>
<accession>A0A061AKF0</accession>
<feature type="transmembrane region" description="Helical" evidence="7">
    <location>
        <begin position="169"/>
        <end position="190"/>
    </location>
</feature>
<dbReference type="AlphaFoldDB" id="A0A061AKF0"/>
<reference evidence="8" key="1">
    <citation type="journal article" date="2014" name="Genome Announc.">
        <title>Genome sequence of the yeast Cyberlindnera fabianii (Hansenula fabianii).</title>
        <authorList>
            <person name="Freel K.C."/>
            <person name="Sarilar V."/>
            <person name="Neuveglise C."/>
            <person name="Devillers H."/>
            <person name="Friedrich A."/>
            <person name="Schacherer J."/>
        </authorList>
    </citation>
    <scope>NUCLEOTIDE SEQUENCE</scope>
    <source>
        <strain evidence="8">YJS4271</strain>
    </source>
</reference>
<dbReference type="Pfam" id="PF13520">
    <property type="entry name" value="AA_permease_2"/>
    <property type="match status" value="1"/>
</dbReference>
<dbReference type="PhylomeDB" id="A0A061AKF0"/>
<evidence type="ECO:0000256" key="7">
    <source>
        <dbReference type="SAM" id="Phobius"/>
    </source>
</evidence>
<evidence type="ECO:0000256" key="5">
    <source>
        <dbReference type="ARBA" id="ARBA00023136"/>
    </source>
</evidence>
<feature type="region of interest" description="Disordered" evidence="6">
    <location>
        <begin position="1"/>
        <end position="23"/>
    </location>
</feature>
<dbReference type="Gene3D" id="1.20.1740.10">
    <property type="entry name" value="Amino acid/polyamine transporter I"/>
    <property type="match status" value="1"/>
</dbReference>
<feature type="transmembrane region" description="Helical" evidence="7">
    <location>
        <begin position="111"/>
        <end position="131"/>
    </location>
</feature>
<dbReference type="PIRSF" id="PIRSF006060">
    <property type="entry name" value="AA_transporter"/>
    <property type="match status" value="1"/>
</dbReference>
<dbReference type="GO" id="GO:0016020">
    <property type="term" value="C:membrane"/>
    <property type="evidence" value="ECO:0007669"/>
    <property type="project" value="UniProtKB-SubCell"/>
</dbReference>
<evidence type="ECO:0000256" key="1">
    <source>
        <dbReference type="ARBA" id="ARBA00004141"/>
    </source>
</evidence>
<feature type="transmembrane region" description="Helical" evidence="7">
    <location>
        <begin position="241"/>
        <end position="263"/>
    </location>
</feature>
<comment type="subcellular location">
    <subcellularLocation>
        <location evidence="1">Membrane</location>
        <topology evidence="1">Multi-pass membrane protein</topology>
    </subcellularLocation>
</comment>
<dbReference type="GO" id="GO:0022857">
    <property type="term" value="F:transmembrane transporter activity"/>
    <property type="evidence" value="ECO:0007669"/>
    <property type="project" value="InterPro"/>
</dbReference>
<keyword evidence="4 7" id="KW-1133">Transmembrane helix</keyword>
<keyword evidence="3 7" id="KW-0812">Transmembrane</keyword>
<dbReference type="EMBL" id="LK052886">
    <property type="protein sequence ID" value="CDR38039.1"/>
    <property type="molecule type" value="Genomic_DNA"/>
</dbReference>
<feature type="transmembrane region" description="Helical" evidence="7">
    <location>
        <begin position="275"/>
        <end position="300"/>
    </location>
</feature>
<evidence type="ECO:0000256" key="6">
    <source>
        <dbReference type="SAM" id="MobiDB-lite"/>
    </source>
</evidence>
<sequence>MNSHAGASSMSTSYGSTAYTTDEDHVDPDEEFLAALGYKQELKRTYGTLQIFGLSFSIMGLVPSIACTLSFGLMAGPAAIIWGWLITGAFILLVGTGMSELASSLPTSGGLYFWSYHFSPAWLKVPLSFFIGITNSLALCGALCSITYGLAGQVLACVHILYGTEVTDMATYICYATCIFFQTILCLFPWDMQRTSIAINCLLIMIVVAALPISTKIYGGEFNSMTYVFAGFENRSTWPDWWAFIQFGSMSAVWTVGSFDSCVHMSEEAKHPSRSVPIGIISSISVCWILGVLVNIAIVVCMVPDVDRLLNSETGEPLAQILLDSFGETWALLVMILISTGQFLMGANVLIAVSRQMWAFARDGGLPLAEFVKVVSWGIPLRAVCASSIIALIMGAFSLAGSTVANALFSISILGTYVSWVTPQLMRFIGGTVSFVPGVFYLGPKLSSIINIVSIVFQIIIIVVSCLPEDIQNVSKETMNYTIVLNGLIWGISMIFFFVHKKKSYFGPHMNLDYEEIEASEIFDAVEVEIETAPTPTPAVKMVRESDDALIIY</sequence>
<feature type="transmembrane region" description="Helical" evidence="7">
    <location>
        <begin position="80"/>
        <end position="99"/>
    </location>
</feature>
<feature type="transmembrane region" description="Helical" evidence="7">
    <location>
        <begin position="479"/>
        <end position="499"/>
    </location>
</feature>
<keyword evidence="2" id="KW-0813">Transport</keyword>
<dbReference type="OrthoDB" id="4476201at2759"/>
<keyword evidence="5 7" id="KW-0472">Membrane</keyword>
<feature type="transmembrane region" description="Helical" evidence="7">
    <location>
        <begin position="197"/>
        <end position="218"/>
    </location>
</feature>
<organism evidence="8">
    <name type="scientific">Cyberlindnera fabianii</name>
    <name type="common">Yeast</name>
    <name type="synonym">Hansenula fabianii</name>
    <dbReference type="NCBI Taxonomy" id="36022"/>
    <lineage>
        <taxon>Eukaryota</taxon>
        <taxon>Fungi</taxon>
        <taxon>Dikarya</taxon>
        <taxon>Ascomycota</taxon>
        <taxon>Saccharomycotina</taxon>
        <taxon>Saccharomycetes</taxon>
        <taxon>Phaffomycetales</taxon>
        <taxon>Phaffomycetaceae</taxon>
        <taxon>Cyberlindnera</taxon>
    </lineage>
</organism>
<dbReference type="InterPro" id="IPR002293">
    <property type="entry name" value="AA/rel_permease1"/>
</dbReference>
<feature type="transmembrane region" description="Helical" evidence="7">
    <location>
        <begin position="425"/>
        <end position="443"/>
    </location>
</feature>
<name>A0A061AKF0_CYBFA</name>
<feature type="transmembrane region" description="Helical" evidence="7">
    <location>
        <begin position="138"/>
        <end position="163"/>
    </location>
</feature>
<protein>
    <submittedName>
        <fullName evidence="8">CYFA0S01e20472g1_1</fullName>
    </submittedName>
</protein>
<feature type="compositionally biased region" description="Polar residues" evidence="6">
    <location>
        <begin position="1"/>
        <end position="20"/>
    </location>
</feature>
<feature type="transmembrane region" description="Helical" evidence="7">
    <location>
        <begin position="449"/>
        <end position="467"/>
    </location>
</feature>
<feature type="transmembrane region" description="Helical" evidence="7">
    <location>
        <begin position="330"/>
        <end position="353"/>
    </location>
</feature>
<evidence type="ECO:0000313" key="8">
    <source>
        <dbReference type="EMBL" id="CDR38039.1"/>
    </source>
</evidence>
<gene>
    <name evidence="8" type="ORF">CYFA0S_01e20472g</name>
</gene>
<proteinExistence type="predicted"/>
<evidence type="ECO:0000256" key="4">
    <source>
        <dbReference type="ARBA" id="ARBA00022989"/>
    </source>
</evidence>